<accession>A0A8H5TPS8</accession>
<proteinExistence type="predicted"/>
<comment type="caution">
    <text evidence="1">The sequence shown here is derived from an EMBL/GenBank/DDBJ whole genome shotgun (WGS) entry which is preliminary data.</text>
</comment>
<evidence type="ECO:0000313" key="2">
    <source>
        <dbReference type="Proteomes" id="UP000567885"/>
    </source>
</evidence>
<reference evidence="1 2" key="1">
    <citation type="submission" date="2020-05" db="EMBL/GenBank/DDBJ databases">
        <title>Identification and distribution of gene clusters putatively required for synthesis of sphingolipid metabolism inhibitors in phylogenetically diverse species of the filamentous fungus Fusarium.</title>
        <authorList>
            <person name="Kim H.-S."/>
            <person name="Busman M."/>
            <person name="Brown D.W."/>
            <person name="Divon H."/>
            <person name="Uhlig S."/>
            <person name="Proctor R.H."/>
        </authorList>
    </citation>
    <scope>NUCLEOTIDE SEQUENCE [LARGE SCALE GENOMIC DNA]</scope>
    <source>
        <strain evidence="1 2">NRRL 20693</strain>
    </source>
</reference>
<dbReference type="Proteomes" id="UP000567885">
    <property type="component" value="Unassembled WGS sequence"/>
</dbReference>
<organism evidence="1 2">
    <name type="scientific">Fusarium heterosporum</name>
    <dbReference type="NCBI Taxonomy" id="42747"/>
    <lineage>
        <taxon>Eukaryota</taxon>
        <taxon>Fungi</taxon>
        <taxon>Dikarya</taxon>
        <taxon>Ascomycota</taxon>
        <taxon>Pezizomycotina</taxon>
        <taxon>Sordariomycetes</taxon>
        <taxon>Hypocreomycetidae</taxon>
        <taxon>Hypocreales</taxon>
        <taxon>Nectriaceae</taxon>
        <taxon>Fusarium</taxon>
        <taxon>Fusarium heterosporum species complex</taxon>
    </lineage>
</organism>
<protein>
    <submittedName>
        <fullName evidence="1">WD40 YVTN repeat-like-containing protein</fullName>
    </submittedName>
</protein>
<gene>
    <name evidence="1" type="ORF">FHETE_3790</name>
</gene>
<sequence length="389" mass="43695">MQLYCRTIPTFFFLIYLCCFSNPFTLVKQEHSQQQPLLNWKNDPNESMIIGVRGHWLLRQKHIAIQNPSGDLKWSWYLNVDHEKDIHPKVKDCIHLGDSITEIKRAASGSKIVAIVGSAVIVFDTPSLSHTFLPRIRFAICVKQSHTVELLPNDFLAVATSGQTQSDGIHVYDLRTSAPAADRPEPPPAQVIEGFPAVHGLLWDEKARILWAIGNDKAPEVDEPSQGLLRSFSFDLNSDRKTILRPSEHDDIPIGKPTRLTIEWGSNTRWWNGPHDIAVIPNTRKVLVTSDLEVHGIDLESRSFLDESEVNTILKGFESNGKRHGLTRSDIKALSINGQGQVIYVQADWGYWSTKAVRVIKGAGKVTQVDVGDVYKARWFTEIPGWPAA</sequence>
<dbReference type="EMBL" id="JAAGWQ010000061">
    <property type="protein sequence ID" value="KAF5672292.1"/>
    <property type="molecule type" value="Genomic_DNA"/>
</dbReference>
<keyword evidence="2" id="KW-1185">Reference proteome</keyword>
<dbReference type="SUPFAM" id="SSF75011">
    <property type="entry name" value="3-carboxy-cis,cis-mucoante lactonizing enzyme"/>
    <property type="match status" value="1"/>
</dbReference>
<name>A0A8H5TPS8_FUSHE</name>
<dbReference type="OrthoDB" id="4449395at2759"/>
<dbReference type="AlphaFoldDB" id="A0A8H5TPS8"/>
<evidence type="ECO:0000313" key="1">
    <source>
        <dbReference type="EMBL" id="KAF5672292.1"/>
    </source>
</evidence>